<evidence type="ECO:0000313" key="3">
    <source>
        <dbReference type="Proteomes" id="UP001243009"/>
    </source>
</evidence>
<evidence type="ECO:0000313" key="2">
    <source>
        <dbReference type="EMBL" id="MDO9713786.1"/>
    </source>
</evidence>
<proteinExistence type="predicted"/>
<organism evidence="2 3">
    <name type="scientific">Paracraurococcus lichenis</name>
    <dbReference type="NCBI Taxonomy" id="3064888"/>
    <lineage>
        <taxon>Bacteria</taxon>
        <taxon>Pseudomonadati</taxon>
        <taxon>Pseudomonadota</taxon>
        <taxon>Alphaproteobacteria</taxon>
        <taxon>Acetobacterales</taxon>
        <taxon>Roseomonadaceae</taxon>
        <taxon>Paracraurococcus</taxon>
    </lineage>
</organism>
<dbReference type="Proteomes" id="UP001243009">
    <property type="component" value="Unassembled WGS sequence"/>
</dbReference>
<reference evidence="2 3" key="1">
    <citation type="submission" date="2023-08" db="EMBL/GenBank/DDBJ databases">
        <title>The draft genome sequence of Paracraurococcus sp. LOR1-02.</title>
        <authorList>
            <person name="Kingkaew E."/>
            <person name="Tanasupawat S."/>
        </authorList>
    </citation>
    <scope>NUCLEOTIDE SEQUENCE [LARGE SCALE GENOMIC DNA]</scope>
    <source>
        <strain evidence="2 3">LOR1-02</strain>
    </source>
</reference>
<protein>
    <submittedName>
        <fullName evidence="2">Uncharacterized protein</fullName>
    </submittedName>
</protein>
<gene>
    <name evidence="2" type="ORF">Q7A36_36085</name>
</gene>
<dbReference type="RefSeq" id="WP_305108635.1">
    <property type="nucleotide sequence ID" value="NZ_JAUTWS010000121.1"/>
</dbReference>
<evidence type="ECO:0000256" key="1">
    <source>
        <dbReference type="SAM" id="Coils"/>
    </source>
</evidence>
<feature type="coiled-coil region" evidence="1">
    <location>
        <begin position="45"/>
        <end position="72"/>
    </location>
</feature>
<keyword evidence="3" id="KW-1185">Reference proteome</keyword>
<accession>A0ABT9ECI9</accession>
<sequence>MDKPMREAETPLDIARRHVAEGEARCARQAEILWEMIADDHPQAAELAQQVLATMENTLETLREHLRSEEMQAARAAGA</sequence>
<comment type="caution">
    <text evidence="2">The sequence shown here is derived from an EMBL/GenBank/DDBJ whole genome shotgun (WGS) entry which is preliminary data.</text>
</comment>
<keyword evidence="1" id="KW-0175">Coiled coil</keyword>
<name>A0ABT9ECI9_9PROT</name>
<dbReference type="EMBL" id="JAUTWS010000121">
    <property type="protein sequence ID" value="MDO9713786.1"/>
    <property type="molecule type" value="Genomic_DNA"/>
</dbReference>